<dbReference type="PROSITE" id="PS51725">
    <property type="entry name" value="ABM"/>
    <property type="match status" value="1"/>
</dbReference>
<dbReference type="EC" id="1.-.-.-" evidence="2"/>
<evidence type="ECO:0000259" key="1">
    <source>
        <dbReference type="PROSITE" id="PS51725"/>
    </source>
</evidence>
<dbReference type="GO" id="GO:0004497">
    <property type="term" value="F:monooxygenase activity"/>
    <property type="evidence" value="ECO:0007669"/>
    <property type="project" value="UniProtKB-KW"/>
</dbReference>
<sequence>MSFAVIARYVCAEPDVEEVRAALLDAREGTLQEPANQAYIVHQDADDPRVFHLYEQYTDRSGFDAHTNSPHFAEHILGRVRPKLLDRTVTFANVL</sequence>
<dbReference type="Proteomes" id="UP001327093">
    <property type="component" value="Unassembled WGS sequence"/>
</dbReference>
<dbReference type="PANTHER" id="PTHR33336">
    <property type="entry name" value="QUINOL MONOOXYGENASE YGIN-RELATED"/>
    <property type="match status" value="1"/>
</dbReference>
<keyword evidence="2" id="KW-0503">Monooxygenase</keyword>
<dbReference type="InterPro" id="IPR050744">
    <property type="entry name" value="AI-2_Isomerase_LsrG"/>
</dbReference>
<dbReference type="SUPFAM" id="SSF54909">
    <property type="entry name" value="Dimeric alpha+beta barrel"/>
    <property type="match status" value="1"/>
</dbReference>
<reference evidence="2 3" key="1">
    <citation type="submission" date="2023-10" db="EMBL/GenBank/DDBJ databases">
        <title>Saccharopolyspora sp. nov., isolated from mangrove soil.</title>
        <authorList>
            <person name="Lu Y."/>
            <person name="Liu W."/>
        </authorList>
    </citation>
    <scope>NUCLEOTIDE SEQUENCE [LARGE SCALE GENOMIC DNA]</scope>
    <source>
        <strain evidence="2 3">S2-29</strain>
    </source>
</reference>
<dbReference type="RefSeq" id="WP_324266402.1">
    <property type="nucleotide sequence ID" value="NZ_JAWLNX010000010.1"/>
</dbReference>
<comment type="caution">
    <text evidence="2">The sequence shown here is derived from an EMBL/GenBank/DDBJ whole genome shotgun (WGS) entry which is preliminary data.</text>
</comment>
<keyword evidence="2" id="KW-0560">Oxidoreductase</keyword>
<dbReference type="Gene3D" id="3.30.70.100">
    <property type="match status" value="1"/>
</dbReference>
<dbReference type="EMBL" id="JAWLNX010000010">
    <property type="protein sequence ID" value="MEB3368905.1"/>
    <property type="molecule type" value="Genomic_DNA"/>
</dbReference>
<proteinExistence type="predicted"/>
<evidence type="ECO:0000313" key="2">
    <source>
        <dbReference type="EMBL" id="MEB3368905.1"/>
    </source>
</evidence>
<name>A0ABU6ABI2_9PSEU</name>
<protein>
    <submittedName>
        <fullName evidence="2">Quinol monooxygenase</fullName>
        <ecNumber evidence="2">1.-.-.-</ecNumber>
    </submittedName>
</protein>
<dbReference type="InterPro" id="IPR011008">
    <property type="entry name" value="Dimeric_a/b-barrel"/>
</dbReference>
<gene>
    <name evidence="2" type="ORF">R4I43_15970</name>
</gene>
<dbReference type="PANTHER" id="PTHR33336:SF15">
    <property type="entry name" value="ABM DOMAIN-CONTAINING PROTEIN"/>
    <property type="match status" value="1"/>
</dbReference>
<feature type="domain" description="ABM" evidence="1">
    <location>
        <begin position="3"/>
        <end position="95"/>
    </location>
</feature>
<dbReference type="Pfam" id="PF03992">
    <property type="entry name" value="ABM"/>
    <property type="match status" value="1"/>
</dbReference>
<dbReference type="InterPro" id="IPR007138">
    <property type="entry name" value="ABM_dom"/>
</dbReference>
<accession>A0ABU6ABI2</accession>
<organism evidence="2 3">
    <name type="scientific">Saccharopolyspora mangrovi</name>
    <dbReference type="NCBI Taxonomy" id="3082379"/>
    <lineage>
        <taxon>Bacteria</taxon>
        <taxon>Bacillati</taxon>
        <taxon>Actinomycetota</taxon>
        <taxon>Actinomycetes</taxon>
        <taxon>Pseudonocardiales</taxon>
        <taxon>Pseudonocardiaceae</taxon>
        <taxon>Saccharopolyspora</taxon>
    </lineage>
</organism>
<keyword evidence="3" id="KW-1185">Reference proteome</keyword>
<evidence type="ECO:0000313" key="3">
    <source>
        <dbReference type="Proteomes" id="UP001327093"/>
    </source>
</evidence>